<dbReference type="EMBL" id="APDF01000014">
    <property type="protein sequence ID" value="EMG96735.1"/>
    <property type="molecule type" value="Genomic_DNA"/>
</dbReference>
<dbReference type="GO" id="GO:0003755">
    <property type="term" value="F:peptidyl-prolyl cis-trans isomerase activity"/>
    <property type="evidence" value="ECO:0007669"/>
    <property type="project" value="InterPro"/>
</dbReference>
<evidence type="ECO:0000256" key="8">
    <source>
        <dbReference type="SAM" id="Phobius"/>
    </source>
</evidence>
<keyword evidence="6" id="KW-0143">Chaperone</keyword>
<dbReference type="Pfam" id="PF13145">
    <property type="entry name" value="Rotamase_2"/>
    <property type="match status" value="1"/>
</dbReference>
<keyword evidence="2" id="KW-1003">Cell membrane</keyword>
<dbReference type="Pfam" id="PF13624">
    <property type="entry name" value="SurA_N_3"/>
    <property type="match status" value="1"/>
</dbReference>
<reference evidence="10 11" key="1">
    <citation type="submission" date="2012-11" db="EMBL/GenBank/DDBJ databases">
        <authorList>
            <person name="Weinstock G."/>
            <person name="Sodergren E."/>
            <person name="Lobos E.A."/>
            <person name="Fulton L."/>
            <person name="Fulton R."/>
            <person name="Courtney L."/>
            <person name="Fronick C."/>
            <person name="O'Laughlin M."/>
            <person name="Godfrey J."/>
            <person name="Wilson R.M."/>
            <person name="Miner T."/>
            <person name="Farmer C."/>
            <person name="Delehaunty K."/>
            <person name="Cordes M."/>
            <person name="Minx P."/>
            <person name="Tomlinson C."/>
            <person name="Chen J."/>
            <person name="Wollam A."/>
            <person name="Pepin K.H."/>
            <person name="Bhonagiri V."/>
            <person name="Zhang X."/>
            <person name="Suruliraj S."/>
            <person name="Antonio M."/>
            <person name="Secka O."/>
            <person name="Thomas J."/>
            <person name="Warren W."/>
            <person name="Mitreva M."/>
            <person name="Mardis E.R."/>
            <person name="Wilson R.K."/>
        </authorList>
    </citation>
    <scope>NUCLEOTIDE SEQUENCE [LARGE SCALE GENOMIC DNA]</scope>
    <source>
        <strain evidence="10 11">GAM120Ai</strain>
    </source>
</reference>
<proteinExistence type="inferred from homology"/>
<accession>A0AAV3IG37</accession>
<keyword evidence="4 8" id="KW-1133">Transmembrane helix</keyword>
<dbReference type="InterPro" id="IPR052029">
    <property type="entry name" value="PpiD_chaperone"/>
</dbReference>
<dbReference type="PANTHER" id="PTHR47529">
    <property type="entry name" value="PEPTIDYL-PROLYL CIS-TRANS ISOMERASE D"/>
    <property type="match status" value="1"/>
</dbReference>
<dbReference type="Gene3D" id="1.10.4030.10">
    <property type="entry name" value="Porin chaperone SurA, peptide-binding domain"/>
    <property type="match status" value="1"/>
</dbReference>
<protein>
    <recommendedName>
        <fullName evidence="9">PpiC domain-containing protein</fullName>
    </recommendedName>
</protein>
<evidence type="ECO:0000256" key="1">
    <source>
        <dbReference type="ARBA" id="ARBA00004401"/>
    </source>
</evidence>
<gene>
    <name evidence="10" type="ORF">HMPREF1401_00460</name>
</gene>
<evidence type="ECO:0000256" key="4">
    <source>
        <dbReference type="ARBA" id="ARBA00022989"/>
    </source>
</evidence>
<keyword evidence="3 8" id="KW-0812">Transmembrane</keyword>
<evidence type="ECO:0000256" key="6">
    <source>
        <dbReference type="ARBA" id="ARBA00023186"/>
    </source>
</evidence>
<feature type="transmembrane region" description="Helical" evidence="8">
    <location>
        <begin position="41"/>
        <end position="62"/>
    </location>
</feature>
<evidence type="ECO:0000256" key="7">
    <source>
        <dbReference type="ARBA" id="ARBA00038408"/>
    </source>
</evidence>
<dbReference type="AlphaFoldDB" id="A0AAV3IG37"/>
<sequence>MVKIRLFDFTIRLFKPEFHIFDFLKGIRVLMIEWMQNHRKYLVVTIWISTIAFIAAGMIGWGQYSFSLDSDSAAKVGQIKISQEELAQEYRRLKDAYAESIPDFKELTEDQIKAMHLEKSALDSLINQALLRNFALDLGLGATKQEVAKEIRKTSVFQKDGVFDEELYKNILKQSHYRPKHFEESVERLLILQKISALFPKTTTPLEQSSLSLWAKLQDKLDILILNPSDVKISLNEEGMKKYYESHKKDFKKPTSFKTRSLYFDASLEKTDLKELEEYYHKNKVSYLDKEGKLQDFKSVQDQVKHDLSMQKANEKALRSYITLKKGNAKNYTTQDFEENNSPYTAEITQKLTALKPLEVLKPEPFKDGFIVVQLVSQVKDELQNFDEAKSALKTRLTQEKTLMALQTLAKEKLKDFKGKSVGYVSPNFGGTINELNQEESAKFISTLFNRQEKKGFVTIGNKVVLYQITEQNFNHPFSAEESQYMQRLVNNTKTDFFDKALIEELKKRYKIVKYIQ</sequence>
<feature type="domain" description="PpiC" evidence="9">
    <location>
        <begin position="274"/>
        <end position="390"/>
    </location>
</feature>
<comment type="similarity">
    <text evidence="7">Belongs to the PpiD chaperone family.</text>
</comment>
<dbReference type="InterPro" id="IPR000297">
    <property type="entry name" value="PPIase_PpiC"/>
</dbReference>
<comment type="caution">
    <text evidence="10">The sequence shown here is derived from an EMBL/GenBank/DDBJ whole genome shotgun (WGS) entry which is preliminary data.</text>
</comment>
<dbReference type="SUPFAM" id="SSF109998">
    <property type="entry name" value="Triger factor/SurA peptide-binding domain-like"/>
    <property type="match status" value="1"/>
</dbReference>
<dbReference type="GO" id="GO:0005886">
    <property type="term" value="C:plasma membrane"/>
    <property type="evidence" value="ECO:0007669"/>
    <property type="project" value="UniProtKB-SubCell"/>
</dbReference>
<evidence type="ECO:0000256" key="2">
    <source>
        <dbReference type="ARBA" id="ARBA00022475"/>
    </source>
</evidence>
<organism evidence="10 11">
    <name type="scientific">Helicobacter pylori GAM120Ai</name>
    <dbReference type="NCBI Taxonomy" id="1159029"/>
    <lineage>
        <taxon>Bacteria</taxon>
        <taxon>Pseudomonadati</taxon>
        <taxon>Campylobacterota</taxon>
        <taxon>Epsilonproteobacteria</taxon>
        <taxon>Campylobacterales</taxon>
        <taxon>Helicobacteraceae</taxon>
        <taxon>Helicobacter</taxon>
    </lineage>
</organism>
<evidence type="ECO:0000256" key="3">
    <source>
        <dbReference type="ARBA" id="ARBA00022692"/>
    </source>
</evidence>
<dbReference type="PANTHER" id="PTHR47529:SF1">
    <property type="entry name" value="PERIPLASMIC CHAPERONE PPID"/>
    <property type="match status" value="1"/>
</dbReference>
<evidence type="ECO:0000313" key="11">
    <source>
        <dbReference type="Proteomes" id="UP000012012"/>
    </source>
</evidence>
<dbReference type="InterPro" id="IPR027304">
    <property type="entry name" value="Trigger_fact/SurA_dom_sf"/>
</dbReference>
<dbReference type="Proteomes" id="UP000012012">
    <property type="component" value="Unassembled WGS sequence"/>
</dbReference>
<comment type="subcellular location">
    <subcellularLocation>
        <location evidence="1">Cell membrane</location>
        <topology evidence="1">Single-pass type II membrane protein</topology>
    </subcellularLocation>
</comment>
<name>A0AAV3IG37_HELPX</name>
<evidence type="ECO:0000256" key="5">
    <source>
        <dbReference type="ARBA" id="ARBA00023136"/>
    </source>
</evidence>
<evidence type="ECO:0000259" key="9">
    <source>
        <dbReference type="Pfam" id="PF13145"/>
    </source>
</evidence>
<keyword evidence="5 8" id="KW-0472">Membrane</keyword>
<evidence type="ECO:0000313" key="10">
    <source>
        <dbReference type="EMBL" id="EMG96735.1"/>
    </source>
</evidence>